<name>A0A6C0E3T4_9ZZZZ</name>
<evidence type="ECO:0000259" key="2">
    <source>
        <dbReference type="Pfam" id="PF01755"/>
    </source>
</evidence>
<evidence type="ECO:0000259" key="1">
    <source>
        <dbReference type="Pfam" id="PF00535"/>
    </source>
</evidence>
<dbReference type="SUPFAM" id="SSF53448">
    <property type="entry name" value="Nucleotide-diphospho-sugar transferases"/>
    <property type="match status" value="2"/>
</dbReference>
<dbReference type="InterPro" id="IPR001173">
    <property type="entry name" value="Glyco_trans_2-like"/>
</dbReference>
<feature type="domain" description="Glycosyltransferase 2-like" evidence="1">
    <location>
        <begin position="269"/>
        <end position="400"/>
    </location>
</feature>
<protein>
    <recommendedName>
        <fullName evidence="4">Glycosyltransferase 2-like domain-containing protein</fullName>
    </recommendedName>
</protein>
<dbReference type="Gene3D" id="3.90.550.10">
    <property type="entry name" value="Spore Coat Polysaccharide Biosynthesis Protein SpsA, Chain A"/>
    <property type="match status" value="1"/>
</dbReference>
<dbReference type="CDD" id="cd00761">
    <property type="entry name" value="Glyco_tranf_GTA_type"/>
    <property type="match status" value="1"/>
</dbReference>
<reference evidence="3" key="1">
    <citation type="journal article" date="2020" name="Nature">
        <title>Giant virus diversity and host interactions through global metagenomics.</title>
        <authorList>
            <person name="Schulz F."/>
            <person name="Roux S."/>
            <person name="Paez-Espino D."/>
            <person name="Jungbluth S."/>
            <person name="Walsh D.A."/>
            <person name="Denef V.J."/>
            <person name="McMahon K.D."/>
            <person name="Konstantinidis K.T."/>
            <person name="Eloe-Fadrosh E.A."/>
            <person name="Kyrpides N.C."/>
            <person name="Woyke T."/>
        </authorList>
    </citation>
    <scope>NUCLEOTIDE SEQUENCE</scope>
    <source>
        <strain evidence="3">GVMAG-M-3300023179-116</strain>
    </source>
</reference>
<dbReference type="InterPro" id="IPR002654">
    <property type="entry name" value="Glyco_trans_25"/>
</dbReference>
<proteinExistence type="predicted"/>
<sequence>MKIALIIPSTSKDRDWQSFKDSYLFQMTLKTFFTTFDKEHEYNIYIGIDRGDPIYDNSDQQYQFKRFVSIMKNTTIHFVYMDDIAKGHLTKMWNVLFKSAYDDNCDYYYQCGDDIEFKTTGWINDSIKILNENNDIGMTGPINNNSRILTQSFVSRKHMDLFGYYFPEEIMNWFCDDWINEIYKKMGCFFPLHSHLSVNMGGNPRYNINNDVNFEKNYKVNFIETKNHCLSLVERDYKLIYDKLQSMRSNVTTKTETKPDPNTAYICGCVYNCGKYLPDVFENIKQLVSLFDDFRIVISYDHSNDDSLLLLKKYKNDNWLNKMFVIENPVNSMTQIRTQNISNARNSILSFIRNNDFKTNTMIMMDMDDVCAQPIKTSIVKDSLERNDWDCISFNRSDYYDIWALSIDSYITSCWHWDLPTKVVDIMKFYIMNLLDNIDNKNKLIECYSAFNGFAIYRLDKFINCSYDWEIKKNIEFIGQEKLLSNYKALKSTIHGPIAFHPDRFNGSDCEHRFFHMEAIRKNGARIRISPQYILHPTTQSPITSTLEPSTISAVKKKKTLSDKLINRIFKHVLYINLESRLDRDVHIKKELLNIGINGSRFNAIKMTNGAIGCSMSHLKCIQMAKENDWDHVCILEDDIEFLDPELFKRQLSTFLQNHTNWDVVLLAGNNMLPYQPIDETCIKVSNCQTTTGYIVRKHYYDTLIENYKKGIGLFMKNQDKPHMYGIDRYWFLLQNKDNWFLIIPLSVIQREDYSDIQGRKTNFRKYMLDYNKVVTNPNGPNPNG</sequence>
<dbReference type="Pfam" id="PF01755">
    <property type="entry name" value="Glyco_transf_25"/>
    <property type="match status" value="1"/>
</dbReference>
<organism evidence="3">
    <name type="scientific">viral metagenome</name>
    <dbReference type="NCBI Taxonomy" id="1070528"/>
    <lineage>
        <taxon>unclassified sequences</taxon>
        <taxon>metagenomes</taxon>
        <taxon>organismal metagenomes</taxon>
    </lineage>
</organism>
<feature type="domain" description="Glycosyl transferase family 25" evidence="2">
    <location>
        <begin position="606"/>
        <end position="692"/>
    </location>
</feature>
<evidence type="ECO:0008006" key="4">
    <source>
        <dbReference type="Google" id="ProtNLM"/>
    </source>
</evidence>
<dbReference type="CDD" id="cd06532">
    <property type="entry name" value="Glyco_transf_25"/>
    <property type="match status" value="1"/>
</dbReference>
<dbReference type="InterPro" id="IPR029044">
    <property type="entry name" value="Nucleotide-diphossugar_trans"/>
</dbReference>
<dbReference type="AlphaFoldDB" id="A0A6C0E3T4"/>
<dbReference type="EMBL" id="MN739730">
    <property type="protein sequence ID" value="QHT23271.1"/>
    <property type="molecule type" value="Genomic_DNA"/>
</dbReference>
<accession>A0A6C0E3T4</accession>
<dbReference type="Pfam" id="PF00535">
    <property type="entry name" value="Glycos_transf_2"/>
    <property type="match status" value="1"/>
</dbReference>
<evidence type="ECO:0000313" key="3">
    <source>
        <dbReference type="EMBL" id="QHT23271.1"/>
    </source>
</evidence>